<dbReference type="PANTHER" id="PTHR11362">
    <property type="entry name" value="PHOSPHATIDYLETHANOLAMINE-BINDING PROTEIN"/>
    <property type="match status" value="1"/>
</dbReference>
<dbReference type="InterPro" id="IPR035810">
    <property type="entry name" value="PEBP_euk"/>
</dbReference>
<dbReference type="PROSITE" id="PS01220">
    <property type="entry name" value="PBP"/>
    <property type="match status" value="1"/>
</dbReference>
<dbReference type="AlphaFoldDB" id="A0A426X9G9"/>
<dbReference type="InterPro" id="IPR001858">
    <property type="entry name" value="Phosphatidylethanolamine-bd_CS"/>
</dbReference>
<accession>A0A426X9G9</accession>
<proteinExistence type="predicted"/>
<reference evidence="1 2" key="1">
    <citation type="journal article" date="2014" name="Agronomy (Basel)">
        <title>A Draft Genome Sequence for Ensete ventricosum, the Drought-Tolerant Tree Against Hunger.</title>
        <authorList>
            <person name="Harrison J."/>
            <person name="Moore K.A."/>
            <person name="Paszkiewicz K."/>
            <person name="Jones T."/>
            <person name="Grant M."/>
            <person name="Ambacheew D."/>
            <person name="Muzemil S."/>
            <person name="Studholme D.J."/>
        </authorList>
    </citation>
    <scope>NUCLEOTIDE SEQUENCE [LARGE SCALE GENOMIC DNA]</scope>
</reference>
<dbReference type="Gene3D" id="3.90.280.10">
    <property type="entry name" value="PEBP-like"/>
    <property type="match status" value="1"/>
</dbReference>
<dbReference type="Proteomes" id="UP000287651">
    <property type="component" value="Unassembled WGS sequence"/>
</dbReference>
<sequence length="87" mass="9714">MSRESDPLVVGRVVGDVLNPFTRSVALSVRYGSREVANGREFRPSQVVNQPRVDVGGNDLRTFYALVMVDPDAPSPSNPTLREYLHW</sequence>
<organism evidence="1 2">
    <name type="scientific">Ensete ventricosum</name>
    <name type="common">Abyssinian banana</name>
    <name type="synonym">Musa ensete</name>
    <dbReference type="NCBI Taxonomy" id="4639"/>
    <lineage>
        <taxon>Eukaryota</taxon>
        <taxon>Viridiplantae</taxon>
        <taxon>Streptophyta</taxon>
        <taxon>Embryophyta</taxon>
        <taxon>Tracheophyta</taxon>
        <taxon>Spermatophyta</taxon>
        <taxon>Magnoliopsida</taxon>
        <taxon>Liliopsida</taxon>
        <taxon>Zingiberales</taxon>
        <taxon>Musaceae</taxon>
        <taxon>Ensete</taxon>
    </lineage>
</organism>
<dbReference type="EMBL" id="AMZH03024041">
    <property type="protein sequence ID" value="RRT36126.1"/>
    <property type="molecule type" value="Genomic_DNA"/>
</dbReference>
<comment type="caution">
    <text evidence="1">The sequence shown here is derived from an EMBL/GenBank/DDBJ whole genome shotgun (WGS) entry which is preliminary data.</text>
</comment>
<protein>
    <submittedName>
        <fullName evidence="1">Uncharacterized protein</fullName>
    </submittedName>
</protein>
<evidence type="ECO:0000313" key="1">
    <source>
        <dbReference type="EMBL" id="RRT36126.1"/>
    </source>
</evidence>
<dbReference type="PANTHER" id="PTHR11362:SF9">
    <property type="entry name" value="PROTEIN FLOWERING LOCUS T-RELATED"/>
    <property type="match status" value="1"/>
</dbReference>
<gene>
    <name evidence="1" type="ORF">B296_00045905</name>
</gene>
<dbReference type="SUPFAM" id="SSF49777">
    <property type="entry name" value="PEBP-like"/>
    <property type="match status" value="1"/>
</dbReference>
<name>A0A426X9G9_ENSVE</name>
<evidence type="ECO:0000313" key="2">
    <source>
        <dbReference type="Proteomes" id="UP000287651"/>
    </source>
</evidence>
<dbReference type="InterPro" id="IPR036610">
    <property type="entry name" value="PEBP-like_sf"/>
</dbReference>